<feature type="region of interest" description="Disordered" evidence="1">
    <location>
        <begin position="97"/>
        <end position="124"/>
    </location>
</feature>
<gene>
    <name evidence="2" type="ORF">MONBRDRAFT_9695</name>
</gene>
<dbReference type="Proteomes" id="UP000001357">
    <property type="component" value="Unassembled WGS sequence"/>
</dbReference>
<feature type="region of interest" description="Disordered" evidence="1">
    <location>
        <begin position="140"/>
        <end position="162"/>
    </location>
</feature>
<dbReference type="GeneID" id="5892697"/>
<evidence type="ECO:0000313" key="2">
    <source>
        <dbReference type="EMBL" id="EDQ87915.1"/>
    </source>
</evidence>
<dbReference type="EMBL" id="CH991557">
    <property type="protein sequence ID" value="EDQ87915.1"/>
    <property type="molecule type" value="Genomic_DNA"/>
</dbReference>
<evidence type="ECO:0000256" key="1">
    <source>
        <dbReference type="SAM" id="MobiDB-lite"/>
    </source>
</evidence>
<sequence length="182" mass="20398">MDINASLGIKVMLACAPMHIPAAFRSRASSSSTSGTRRGGVAFSQPLDWTQLSISNSSEFSNLLDHIVNYSYLFFIFIMAHRDGAYDVGSGLDYKQKKPHDGKDHRGITHTHTGRKGGHAGWGDEKEMIEDGVRRYEAEEHGDNTERMPHVHDNLSQGDKNIRTDGVFRSEDLNMVEKQYND</sequence>
<dbReference type="RefSeq" id="XP_001747448.1">
    <property type="nucleotide sequence ID" value="XM_001747396.1"/>
</dbReference>
<reference evidence="2 3" key="1">
    <citation type="journal article" date="2008" name="Nature">
        <title>The genome of the choanoflagellate Monosiga brevicollis and the origin of metazoans.</title>
        <authorList>
            <consortium name="JGI Sequencing"/>
            <person name="King N."/>
            <person name="Westbrook M.J."/>
            <person name="Young S.L."/>
            <person name="Kuo A."/>
            <person name="Abedin M."/>
            <person name="Chapman J."/>
            <person name="Fairclough S."/>
            <person name="Hellsten U."/>
            <person name="Isogai Y."/>
            <person name="Letunic I."/>
            <person name="Marr M."/>
            <person name="Pincus D."/>
            <person name="Putnam N."/>
            <person name="Rokas A."/>
            <person name="Wright K.J."/>
            <person name="Zuzow R."/>
            <person name="Dirks W."/>
            <person name="Good M."/>
            <person name="Goodstein D."/>
            <person name="Lemons D."/>
            <person name="Li W."/>
            <person name="Lyons J.B."/>
            <person name="Morris A."/>
            <person name="Nichols S."/>
            <person name="Richter D.J."/>
            <person name="Salamov A."/>
            <person name="Bork P."/>
            <person name="Lim W.A."/>
            <person name="Manning G."/>
            <person name="Miller W.T."/>
            <person name="McGinnis W."/>
            <person name="Shapiro H."/>
            <person name="Tjian R."/>
            <person name="Grigoriev I.V."/>
            <person name="Rokhsar D."/>
        </authorList>
    </citation>
    <scope>NUCLEOTIDE SEQUENCE [LARGE SCALE GENOMIC DNA]</scope>
    <source>
        <strain evidence="3">MX1 / ATCC 50154</strain>
    </source>
</reference>
<name>A9V3H8_MONBE</name>
<dbReference type="InParanoid" id="A9V3H8"/>
<feature type="compositionally biased region" description="Basic and acidic residues" evidence="1">
    <location>
        <begin position="97"/>
        <end position="107"/>
    </location>
</feature>
<organism evidence="2 3">
    <name type="scientific">Monosiga brevicollis</name>
    <name type="common">Choanoflagellate</name>
    <dbReference type="NCBI Taxonomy" id="81824"/>
    <lineage>
        <taxon>Eukaryota</taxon>
        <taxon>Choanoflagellata</taxon>
        <taxon>Craspedida</taxon>
        <taxon>Salpingoecidae</taxon>
        <taxon>Monosiga</taxon>
    </lineage>
</organism>
<dbReference type="KEGG" id="mbr:MONBRDRAFT_9695"/>
<accession>A9V3H8</accession>
<feature type="compositionally biased region" description="Basic residues" evidence="1">
    <location>
        <begin position="108"/>
        <end position="118"/>
    </location>
</feature>
<keyword evidence="3" id="KW-1185">Reference proteome</keyword>
<proteinExistence type="predicted"/>
<dbReference type="AlphaFoldDB" id="A9V3H8"/>
<evidence type="ECO:0000313" key="3">
    <source>
        <dbReference type="Proteomes" id="UP000001357"/>
    </source>
</evidence>
<protein>
    <submittedName>
        <fullName evidence="2">Uncharacterized protein</fullName>
    </submittedName>
</protein>
<feature type="compositionally biased region" description="Basic and acidic residues" evidence="1">
    <location>
        <begin position="140"/>
        <end position="153"/>
    </location>
</feature>